<dbReference type="Proteomes" id="UP000237104">
    <property type="component" value="Unassembled WGS sequence"/>
</dbReference>
<dbReference type="EMBL" id="PPXF01000065">
    <property type="protein sequence ID" value="POH59633.1"/>
    <property type="molecule type" value="Genomic_DNA"/>
</dbReference>
<protein>
    <submittedName>
        <fullName evidence="1">Uncharacterized protein</fullName>
    </submittedName>
</protein>
<dbReference type="AlphaFoldDB" id="A0A2S3Z5W9"/>
<gene>
    <name evidence="1" type="ORF">C3B59_17205</name>
</gene>
<comment type="caution">
    <text evidence="1">The sequence shown here is derived from an EMBL/GenBank/DDBJ whole genome shotgun (WGS) entry which is preliminary data.</text>
</comment>
<name>A0A2S3Z5W9_9MICO</name>
<evidence type="ECO:0000313" key="2">
    <source>
        <dbReference type="Proteomes" id="UP000237104"/>
    </source>
</evidence>
<sequence length="81" mass="9390">MDLHATGRMFTLATAEGTEVLRLVTWRSEYESSDSHLSYPRVQGQALVLRRDQMEVLETRFASRLHFPLVRMLQETHSPMA</sequence>
<evidence type="ECO:0000313" key="1">
    <source>
        <dbReference type="EMBL" id="POH59633.1"/>
    </source>
</evidence>
<organism evidence="1 2">
    <name type="scientific">Cryobacterium zongtaii</name>
    <dbReference type="NCBI Taxonomy" id="1259217"/>
    <lineage>
        <taxon>Bacteria</taxon>
        <taxon>Bacillati</taxon>
        <taxon>Actinomycetota</taxon>
        <taxon>Actinomycetes</taxon>
        <taxon>Micrococcales</taxon>
        <taxon>Microbacteriaceae</taxon>
        <taxon>Cryobacterium</taxon>
    </lineage>
</organism>
<proteinExistence type="predicted"/>
<reference evidence="1 2" key="1">
    <citation type="submission" date="2018-01" db="EMBL/GenBank/DDBJ databases">
        <title>Cryobacterium sp. nov., from glaciers in China.</title>
        <authorList>
            <person name="Liu Q."/>
            <person name="Xin Y.-H."/>
        </authorList>
    </citation>
    <scope>NUCLEOTIDE SEQUENCE [LARGE SCALE GENOMIC DNA]</scope>
    <source>
        <strain evidence="1 2">TMB1-8</strain>
    </source>
</reference>
<accession>A0A2S3Z5W9</accession>